<comment type="caution">
    <text evidence="2">The sequence shown here is derived from an EMBL/GenBank/DDBJ whole genome shotgun (WGS) entry which is preliminary data.</text>
</comment>
<protein>
    <submittedName>
        <fullName evidence="2">(Mediterranean fruit fly) hypothetical protein</fullName>
    </submittedName>
</protein>
<evidence type="ECO:0000256" key="1">
    <source>
        <dbReference type="SAM" id="MobiDB-lite"/>
    </source>
</evidence>
<dbReference type="Proteomes" id="UP000606786">
    <property type="component" value="Unassembled WGS sequence"/>
</dbReference>
<dbReference type="EMBL" id="CAJHJT010000034">
    <property type="protein sequence ID" value="CAD7003630.1"/>
    <property type="molecule type" value="Genomic_DNA"/>
</dbReference>
<reference evidence="2" key="1">
    <citation type="submission" date="2020-11" db="EMBL/GenBank/DDBJ databases">
        <authorList>
            <person name="Whitehead M."/>
        </authorList>
    </citation>
    <scope>NUCLEOTIDE SEQUENCE</scope>
    <source>
        <strain evidence="2">EGII</strain>
    </source>
</reference>
<sequence>MDILPISKPEDKPKSPLDVTKPTPQTYSSDKSEEEFDKPKATEPTPQTYSSSDESDEEFDKPKVTEVKPLAPLVPGQPKSSLDVTKPTPQTYSSDESDEEFDKPKVTEVKPLAPVVPVTSKTEEKGAMDILPISKPEDKPKSPLDVTKPTPQNTLLMNLMKNLTNLRSQR</sequence>
<feature type="region of interest" description="Disordered" evidence="1">
    <location>
        <begin position="119"/>
        <end position="151"/>
    </location>
</feature>
<evidence type="ECO:0000313" key="2">
    <source>
        <dbReference type="EMBL" id="CAD7003630.1"/>
    </source>
</evidence>
<organism evidence="2 3">
    <name type="scientific">Ceratitis capitata</name>
    <name type="common">Mediterranean fruit fly</name>
    <name type="synonym">Tephritis capitata</name>
    <dbReference type="NCBI Taxonomy" id="7213"/>
    <lineage>
        <taxon>Eukaryota</taxon>
        <taxon>Metazoa</taxon>
        <taxon>Ecdysozoa</taxon>
        <taxon>Arthropoda</taxon>
        <taxon>Hexapoda</taxon>
        <taxon>Insecta</taxon>
        <taxon>Pterygota</taxon>
        <taxon>Neoptera</taxon>
        <taxon>Endopterygota</taxon>
        <taxon>Diptera</taxon>
        <taxon>Brachycera</taxon>
        <taxon>Muscomorpha</taxon>
        <taxon>Tephritoidea</taxon>
        <taxon>Tephritidae</taxon>
        <taxon>Ceratitis</taxon>
        <taxon>Ceratitis</taxon>
    </lineage>
</organism>
<dbReference type="AlphaFoldDB" id="A0A811UXJ0"/>
<evidence type="ECO:0000313" key="3">
    <source>
        <dbReference type="Proteomes" id="UP000606786"/>
    </source>
</evidence>
<accession>A0A811UXJ0</accession>
<gene>
    <name evidence="2" type="ORF">CCAP1982_LOCUS12069</name>
</gene>
<name>A0A811UXJ0_CERCA</name>
<feature type="compositionally biased region" description="Polar residues" evidence="1">
    <location>
        <begin position="78"/>
        <end position="94"/>
    </location>
</feature>
<proteinExistence type="predicted"/>
<feature type="region of interest" description="Disordered" evidence="1">
    <location>
        <begin position="1"/>
        <end position="107"/>
    </location>
</feature>
<keyword evidence="3" id="KW-1185">Reference proteome</keyword>